<evidence type="ECO:0000313" key="3">
    <source>
        <dbReference type="Proteomes" id="UP001408356"/>
    </source>
</evidence>
<dbReference type="PROSITE" id="PS50181">
    <property type="entry name" value="FBOX"/>
    <property type="match status" value="1"/>
</dbReference>
<dbReference type="SUPFAM" id="SSF81383">
    <property type="entry name" value="F-box domain"/>
    <property type="match status" value="1"/>
</dbReference>
<evidence type="ECO:0000313" key="2">
    <source>
        <dbReference type="EMBL" id="KAK9416072.1"/>
    </source>
</evidence>
<organism evidence="2 3">
    <name type="scientific">Seiridium unicorne</name>
    <dbReference type="NCBI Taxonomy" id="138068"/>
    <lineage>
        <taxon>Eukaryota</taxon>
        <taxon>Fungi</taxon>
        <taxon>Dikarya</taxon>
        <taxon>Ascomycota</taxon>
        <taxon>Pezizomycotina</taxon>
        <taxon>Sordariomycetes</taxon>
        <taxon>Xylariomycetidae</taxon>
        <taxon>Amphisphaeriales</taxon>
        <taxon>Sporocadaceae</taxon>
        <taxon>Seiridium</taxon>
    </lineage>
</organism>
<dbReference type="EMBL" id="JARVKF010000409">
    <property type="protein sequence ID" value="KAK9416072.1"/>
    <property type="molecule type" value="Genomic_DNA"/>
</dbReference>
<name>A0ABR2UN63_9PEZI</name>
<accession>A0ABR2UN63</accession>
<dbReference type="InterPro" id="IPR001810">
    <property type="entry name" value="F-box_dom"/>
</dbReference>
<feature type="domain" description="F-box" evidence="1">
    <location>
        <begin position="9"/>
        <end position="55"/>
    </location>
</feature>
<keyword evidence="3" id="KW-1185">Reference proteome</keyword>
<proteinExistence type="predicted"/>
<comment type="caution">
    <text evidence="2">The sequence shown here is derived from an EMBL/GenBank/DDBJ whole genome shotgun (WGS) entry which is preliminary data.</text>
</comment>
<dbReference type="InterPro" id="IPR036047">
    <property type="entry name" value="F-box-like_dom_sf"/>
</dbReference>
<dbReference type="Pfam" id="PF00646">
    <property type="entry name" value="F-box"/>
    <property type="match status" value="1"/>
</dbReference>
<protein>
    <recommendedName>
        <fullName evidence="1">F-box domain-containing protein</fullName>
    </recommendedName>
</protein>
<dbReference type="Proteomes" id="UP001408356">
    <property type="component" value="Unassembled WGS sequence"/>
</dbReference>
<sequence length="564" mass="65730">MSPATEGASDGLSRLPLELHFYVLEHFNPDDLAIAINACRAWRYIWLSDEVWPWLAARWFPGLLDQINLTAATSGLDRRTMFWQALVKHRFRHNGRFAYALLHELKFESDNFFRLSKDVLTDEGGLHSYADAREPEPDLERFARFRLYNSGRIAWWPEPYALPYIAVVDDLRTRDRRVYSFPGHLGERVGYQTALGNKLFIMGKESTLHAWHLETNVHYSIELPHHFKRCVTERETVLIVAKDSTVYLWEFGQPFRQVDMSGIYEIAPVTWGDQGDFVPSVLGPHRVGLWLRWANIAIDFILHPVLDNIFFVVTLSNGTLTVHKVENGELVKSQSLGEDLLSRRALERSGQLRWEKVDSRGGYNLLSIYPMPRGSATTDYDLDELCREISCRCRTWWSVGGHTLVSVCFNIYTESFEVLRHQPSAYYQPRTFHIWNHQLFSAGRPRGPYKWHVASFRRYTGWSDAKALASVPFYATSKPKGAEANRSQRRKMTMEEFELYELDAQVKAFHDVDYFFDASRAPTRQRRERQLETNNLRLVGDDDFLVFFHDETYTAWCFANETLR</sequence>
<reference evidence="2 3" key="1">
    <citation type="journal article" date="2024" name="J. Plant Pathol.">
        <title>Sequence and assembly of the genome of Seiridium unicorne, isolate CBS 538.82, causal agent of cypress canker disease.</title>
        <authorList>
            <person name="Scali E."/>
            <person name="Rocca G.D."/>
            <person name="Danti R."/>
            <person name="Garbelotto M."/>
            <person name="Barberini S."/>
            <person name="Baroncelli R."/>
            <person name="Emiliani G."/>
        </authorList>
    </citation>
    <scope>NUCLEOTIDE SEQUENCE [LARGE SCALE GENOMIC DNA]</scope>
    <source>
        <strain evidence="2 3">BM-138-508</strain>
    </source>
</reference>
<dbReference type="Gene3D" id="1.20.1280.50">
    <property type="match status" value="1"/>
</dbReference>
<evidence type="ECO:0000259" key="1">
    <source>
        <dbReference type="PROSITE" id="PS50181"/>
    </source>
</evidence>
<gene>
    <name evidence="2" type="ORF">SUNI508_09845</name>
</gene>